<dbReference type="Pfam" id="PF00078">
    <property type="entry name" value="RVT_1"/>
    <property type="match status" value="1"/>
</dbReference>
<dbReference type="CDD" id="cd00303">
    <property type="entry name" value="retropepsin_like"/>
    <property type="match status" value="1"/>
</dbReference>
<keyword evidence="11" id="KW-0175">Coiled coil</keyword>
<accession>A0AAD7TH29</accession>
<dbReference type="Pfam" id="PF00098">
    <property type="entry name" value="zf-CCHC"/>
    <property type="match status" value="1"/>
</dbReference>
<keyword evidence="7" id="KW-0378">Hydrolase</keyword>
<evidence type="ECO:0000256" key="9">
    <source>
        <dbReference type="ARBA" id="ARBA00023268"/>
    </source>
</evidence>
<evidence type="ECO:0000256" key="11">
    <source>
        <dbReference type="SAM" id="Coils"/>
    </source>
</evidence>
<dbReference type="Gene3D" id="3.10.10.10">
    <property type="entry name" value="HIV Type 1 Reverse Transcriptase, subunit A, domain 1"/>
    <property type="match status" value="1"/>
</dbReference>
<dbReference type="GO" id="GO:0006397">
    <property type="term" value="P:mRNA processing"/>
    <property type="evidence" value="ECO:0007669"/>
    <property type="project" value="UniProtKB-KW"/>
</dbReference>
<dbReference type="GO" id="GO:0016779">
    <property type="term" value="F:nucleotidyltransferase activity"/>
    <property type="evidence" value="ECO:0007669"/>
    <property type="project" value="UniProtKB-KW"/>
</dbReference>
<dbReference type="GO" id="GO:0004190">
    <property type="term" value="F:aspartic-type endopeptidase activity"/>
    <property type="evidence" value="ECO:0007669"/>
    <property type="project" value="UniProtKB-KW"/>
</dbReference>
<keyword evidence="1" id="KW-0507">mRNA processing</keyword>
<evidence type="ECO:0000256" key="8">
    <source>
        <dbReference type="ARBA" id="ARBA00023125"/>
    </source>
</evidence>
<keyword evidence="10" id="KW-0863">Zinc-finger</keyword>
<organism evidence="15 16">
    <name type="scientific">Trametes cubensis</name>
    <dbReference type="NCBI Taxonomy" id="1111947"/>
    <lineage>
        <taxon>Eukaryota</taxon>
        <taxon>Fungi</taxon>
        <taxon>Dikarya</taxon>
        <taxon>Basidiomycota</taxon>
        <taxon>Agaricomycotina</taxon>
        <taxon>Agaricomycetes</taxon>
        <taxon>Polyporales</taxon>
        <taxon>Polyporaceae</taxon>
        <taxon>Trametes</taxon>
    </lineage>
</organism>
<dbReference type="Gene3D" id="3.30.70.270">
    <property type="match status" value="2"/>
</dbReference>
<feature type="coiled-coil region" evidence="11">
    <location>
        <begin position="701"/>
        <end position="732"/>
    </location>
</feature>
<evidence type="ECO:0000259" key="14">
    <source>
        <dbReference type="PROSITE" id="PS50878"/>
    </source>
</evidence>
<keyword evidence="3" id="KW-0808">Transferase</keyword>
<protein>
    <recommendedName>
        <fullName evidence="17">Reverse transcriptase</fullName>
    </recommendedName>
</protein>
<dbReference type="InterPro" id="IPR005162">
    <property type="entry name" value="Retrotrans_gag_dom"/>
</dbReference>
<evidence type="ECO:0000256" key="2">
    <source>
        <dbReference type="ARBA" id="ARBA00022670"/>
    </source>
</evidence>
<dbReference type="InterPro" id="IPR050951">
    <property type="entry name" value="Retrovirus_Pol_polyprotein"/>
</dbReference>
<evidence type="ECO:0000256" key="3">
    <source>
        <dbReference type="ARBA" id="ARBA00022679"/>
    </source>
</evidence>
<keyword evidence="10" id="KW-0862">Zinc</keyword>
<keyword evidence="6" id="KW-0064">Aspartyl protease</keyword>
<keyword evidence="9" id="KW-0511">Multifunctional enzyme</keyword>
<dbReference type="InterPro" id="IPR043502">
    <property type="entry name" value="DNA/RNA_pol_sf"/>
</dbReference>
<keyword evidence="8" id="KW-0238">DNA-binding</keyword>
<dbReference type="Gene3D" id="2.40.70.10">
    <property type="entry name" value="Acid Proteases"/>
    <property type="match status" value="1"/>
</dbReference>
<evidence type="ECO:0000256" key="12">
    <source>
        <dbReference type="SAM" id="MobiDB-lite"/>
    </source>
</evidence>
<evidence type="ECO:0000256" key="7">
    <source>
        <dbReference type="ARBA" id="ARBA00022759"/>
    </source>
</evidence>
<dbReference type="GO" id="GO:0008270">
    <property type="term" value="F:zinc ion binding"/>
    <property type="evidence" value="ECO:0007669"/>
    <property type="project" value="UniProtKB-KW"/>
</dbReference>
<evidence type="ECO:0000256" key="4">
    <source>
        <dbReference type="ARBA" id="ARBA00022695"/>
    </source>
</evidence>
<reference evidence="15" key="1">
    <citation type="submission" date="2022-11" db="EMBL/GenBank/DDBJ databases">
        <title>Genome Sequence of Cubamyces cubensis.</title>
        <authorList>
            <person name="Buettner E."/>
        </authorList>
    </citation>
    <scope>NUCLEOTIDE SEQUENCE</scope>
    <source>
        <strain evidence="15">MPL-01</strain>
    </source>
</reference>
<evidence type="ECO:0000313" key="15">
    <source>
        <dbReference type="EMBL" id="KAJ8456367.1"/>
    </source>
</evidence>
<feature type="region of interest" description="Disordered" evidence="12">
    <location>
        <begin position="164"/>
        <end position="246"/>
    </location>
</feature>
<sequence>MFVWDGTADLDLFDQWTYEVDTWAELNELPDRVVIKLMIQFMKGEAGKFFMRHVSTRQSEWTVKKLYEALFDYCFPSDYKARLRAHLERSYQGKNRVRDFVRDIQQLAVRFPHVTDFQLVQIFWKGLNTHLRVYLIEKGLNPEKTKLDKLVKYAVRKEDAYTEARHEERSFTGKVPGRKWGRFDSRVEGPEAYQPDKNQREGAFAKNRPRTDRSGQSDTKRTHTNAPKRPRREGGHSNTLSREERDQLRAEGRCFNCRETGHQSSNCPARKTAKAPSGVGLQAGAVNFESLEKLAERARRTHGDTLFSGAVTFNTGPETLEGGQEGEWTRAHELDCIEYIQSLFTSYYDPQTAIEAGLEPSEQFEVERHGGEDLFLITDHLAFIGLPEEYVVSRSQLEDPSWGVPDILQQEWNAWIEVTAPPEYGTGFPRCDDQDRDHCPLYWLRAHVAATLRVDYPSLPNQDGLIQIETCPEGYVATTVLHEDEHVFTYQELCDPSFDSTAVSRVLLDGYTADEIWQWFRTQERRRRRCMRLMVGAVTMRKPRGRKSKTAEVPSNAVPAIERNTMRPKDSTRKAPMPIVVSVTVNGHRARALLDTGCMADFISTTLVDQLKIPTVVLEKQLPVQLAVQGSRSKINRVCSIDFTYQEIGCKRRFDVANLENYDLILRTPFIFQHKVAVGLNPSRVVVGSNEPTEMEGEDVAVILSAAAELLENELDKLRDQLKREAADLCQDGAAADLPPLRAINHSIPLIDESKVYSWRPSKCPDALKPMWQKKKAAYLASGRWQMSSGVNASPMLMIPKPARDDGVLRLRTVVDKREQNANTHKLAAPLPDIDGILRNVVKHKYRSIIDGKDAYKQIRVIPEHVNRTLFTTPDGTMVSLVLQQGDVNGPTTYQMVMNHIFAPYIGVFMDVYLDDIVIYSDTIEDHMKHIHIVLDVLRRERFYLGADKMNFFATRLKILGHVIDEHGIAMDPHKVDSVANWKVPTNKSLLSSFLGAVGFLAPDCEGIRIPMGVLAPLTSSTKIWKWHETHQRAFDEVKRKVHQWRDNHRIALDYSAEAPTIDLVTDASLTGASGYISQGDDLAMSRVVTFWSGKFNPAQQHYPVHEQELLAIVESLKQF</sequence>
<name>A0AAD7TH29_9APHY</name>
<evidence type="ECO:0000256" key="6">
    <source>
        <dbReference type="ARBA" id="ARBA00022750"/>
    </source>
</evidence>
<dbReference type="InterPro" id="IPR041577">
    <property type="entry name" value="RT_RNaseH_2"/>
</dbReference>
<dbReference type="CDD" id="cd01647">
    <property type="entry name" value="RT_LTR"/>
    <property type="match status" value="1"/>
</dbReference>
<evidence type="ECO:0000256" key="1">
    <source>
        <dbReference type="ARBA" id="ARBA00022664"/>
    </source>
</evidence>
<dbReference type="EMBL" id="JAPEVG010000692">
    <property type="protein sequence ID" value="KAJ8456367.1"/>
    <property type="molecule type" value="Genomic_DNA"/>
</dbReference>
<dbReference type="Pfam" id="PF03732">
    <property type="entry name" value="Retrotrans_gag"/>
    <property type="match status" value="1"/>
</dbReference>
<dbReference type="InterPro" id="IPR043128">
    <property type="entry name" value="Rev_trsase/Diguanyl_cyclase"/>
</dbReference>
<keyword evidence="16" id="KW-1185">Reference proteome</keyword>
<dbReference type="Pfam" id="PF17919">
    <property type="entry name" value="RT_RNaseH_2"/>
    <property type="match status" value="1"/>
</dbReference>
<feature type="compositionally biased region" description="Basic and acidic residues" evidence="12">
    <location>
        <begin position="209"/>
        <end position="221"/>
    </location>
</feature>
<dbReference type="InterPro" id="IPR001878">
    <property type="entry name" value="Znf_CCHC"/>
</dbReference>
<dbReference type="GO" id="GO:0003677">
    <property type="term" value="F:DNA binding"/>
    <property type="evidence" value="ECO:0007669"/>
    <property type="project" value="UniProtKB-KW"/>
</dbReference>
<dbReference type="InterPro" id="IPR021109">
    <property type="entry name" value="Peptidase_aspartic_dom_sf"/>
</dbReference>
<dbReference type="GO" id="GO:0006508">
    <property type="term" value="P:proteolysis"/>
    <property type="evidence" value="ECO:0007669"/>
    <property type="project" value="UniProtKB-KW"/>
</dbReference>
<dbReference type="PANTHER" id="PTHR37984">
    <property type="entry name" value="PROTEIN CBG26694"/>
    <property type="match status" value="1"/>
</dbReference>
<dbReference type="AlphaFoldDB" id="A0AAD7TH29"/>
<proteinExistence type="predicted"/>
<dbReference type="InterPro" id="IPR036875">
    <property type="entry name" value="Znf_CCHC_sf"/>
</dbReference>
<keyword evidence="7" id="KW-0255">Endonuclease</keyword>
<dbReference type="InterPro" id="IPR000477">
    <property type="entry name" value="RT_dom"/>
</dbReference>
<evidence type="ECO:0008006" key="17">
    <source>
        <dbReference type="Google" id="ProtNLM"/>
    </source>
</evidence>
<comment type="caution">
    <text evidence="15">The sequence shown here is derived from an EMBL/GenBank/DDBJ whole genome shotgun (WGS) entry which is preliminary data.</text>
</comment>
<dbReference type="PROSITE" id="PS50878">
    <property type="entry name" value="RT_POL"/>
    <property type="match status" value="1"/>
</dbReference>
<dbReference type="SUPFAM" id="SSF57756">
    <property type="entry name" value="Retrovirus zinc finger-like domains"/>
    <property type="match status" value="1"/>
</dbReference>
<dbReference type="Gene3D" id="4.10.60.10">
    <property type="entry name" value="Zinc finger, CCHC-type"/>
    <property type="match status" value="1"/>
</dbReference>
<keyword evidence="2" id="KW-0645">Protease</keyword>
<dbReference type="SMART" id="SM00343">
    <property type="entry name" value="ZnF_C2HC"/>
    <property type="match status" value="1"/>
</dbReference>
<evidence type="ECO:0000313" key="16">
    <source>
        <dbReference type="Proteomes" id="UP001215151"/>
    </source>
</evidence>
<dbReference type="Pfam" id="PF08284">
    <property type="entry name" value="RVP_2"/>
    <property type="match status" value="1"/>
</dbReference>
<keyword evidence="10" id="KW-0479">Metal-binding</keyword>
<dbReference type="SUPFAM" id="SSF56672">
    <property type="entry name" value="DNA/RNA polymerases"/>
    <property type="match status" value="1"/>
</dbReference>
<dbReference type="PANTHER" id="PTHR37984:SF5">
    <property type="entry name" value="PROTEIN NYNRIN-LIKE"/>
    <property type="match status" value="1"/>
</dbReference>
<evidence type="ECO:0000256" key="5">
    <source>
        <dbReference type="ARBA" id="ARBA00022722"/>
    </source>
</evidence>
<dbReference type="Proteomes" id="UP001215151">
    <property type="component" value="Unassembled WGS sequence"/>
</dbReference>
<feature type="domain" description="Reverse transcriptase" evidence="14">
    <location>
        <begin position="780"/>
        <end position="964"/>
    </location>
</feature>
<dbReference type="GO" id="GO:0004519">
    <property type="term" value="F:endonuclease activity"/>
    <property type="evidence" value="ECO:0007669"/>
    <property type="project" value="UniProtKB-KW"/>
</dbReference>
<evidence type="ECO:0000259" key="13">
    <source>
        <dbReference type="PROSITE" id="PS50158"/>
    </source>
</evidence>
<feature type="compositionally biased region" description="Basic residues" evidence="12">
    <location>
        <begin position="222"/>
        <end position="231"/>
    </location>
</feature>
<gene>
    <name evidence="15" type="ORF">ONZ51_g12171</name>
</gene>
<feature type="domain" description="CCHC-type" evidence="13">
    <location>
        <begin position="253"/>
        <end position="268"/>
    </location>
</feature>
<keyword evidence="5" id="KW-0540">Nuclease</keyword>
<evidence type="ECO:0000256" key="10">
    <source>
        <dbReference type="PROSITE-ProRule" id="PRU00047"/>
    </source>
</evidence>
<dbReference type="PROSITE" id="PS50158">
    <property type="entry name" value="ZF_CCHC"/>
    <property type="match status" value="1"/>
</dbReference>
<keyword evidence="4" id="KW-0548">Nucleotidyltransferase</keyword>